<protein>
    <recommendedName>
        <fullName evidence="6 22">Penicillin-binding protein 1B</fullName>
        <shortName evidence="23">PBP-1b</shortName>
        <shortName evidence="23">PBP1b</shortName>
    </recommendedName>
    <alternativeName>
        <fullName evidence="19 23">Murein polymerase</fullName>
    </alternativeName>
</protein>
<comment type="catalytic activity">
    <reaction evidence="20">
        <text>Preferential cleavage: (Ac)2-L-Lys-D-Ala-|-D-Ala. Also transpeptidation of peptidyl-alanyl moieties that are N-acyl substituents of D-alanine.</text>
        <dbReference type="EC" id="3.4.16.4"/>
    </reaction>
</comment>
<dbReference type="SUPFAM" id="SSF53955">
    <property type="entry name" value="Lysozyme-like"/>
    <property type="match status" value="1"/>
</dbReference>
<dbReference type="GO" id="GO:0008955">
    <property type="term" value="F:peptidoglycan glycosyltransferase activity"/>
    <property type="evidence" value="ECO:0007669"/>
    <property type="project" value="UniProtKB-UniRule"/>
</dbReference>
<dbReference type="Gene3D" id="3.40.710.10">
    <property type="entry name" value="DD-peptidase/beta-lactamase superfamily"/>
    <property type="match status" value="1"/>
</dbReference>
<reference evidence="29" key="2">
    <citation type="submission" date="2020-09" db="EMBL/GenBank/DDBJ databases">
        <authorList>
            <person name="Sun Q."/>
            <person name="Zhou Y."/>
        </authorList>
    </citation>
    <scope>NUCLEOTIDE SEQUENCE</scope>
    <source>
        <strain evidence="29">CGMCC 1.12726</strain>
    </source>
</reference>
<dbReference type="GO" id="GO:0008360">
    <property type="term" value="P:regulation of cell shape"/>
    <property type="evidence" value="ECO:0007669"/>
    <property type="project" value="UniProtKB-UniRule"/>
</dbReference>
<dbReference type="GO" id="GO:0046677">
    <property type="term" value="P:response to antibiotic"/>
    <property type="evidence" value="ECO:0007669"/>
    <property type="project" value="UniProtKB-UniRule"/>
</dbReference>
<keyword evidence="11 23" id="KW-0808">Transferase</keyword>
<comment type="similarity">
    <text evidence="4 23">In the C-terminal section; belongs to the transpeptidase family.</text>
</comment>
<keyword evidence="7" id="KW-1003">Cell membrane</keyword>
<dbReference type="GO" id="GO:0071555">
    <property type="term" value="P:cell wall organization"/>
    <property type="evidence" value="ECO:0007669"/>
    <property type="project" value="UniProtKB-UniRule"/>
</dbReference>
<evidence type="ECO:0000313" key="29">
    <source>
        <dbReference type="EMBL" id="GGF86622.1"/>
    </source>
</evidence>
<evidence type="ECO:0000256" key="18">
    <source>
        <dbReference type="ARBA" id="ARBA00023316"/>
    </source>
</evidence>
<evidence type="ECO:0000256" key="17">
    <source>
        <dbReference type="ARBA" id="ARBA00023268"/>
    </source>
</evidence>
<dbReference type="EMBL" id="BMFO01000001">
    <property type="protein sequence ID" value="GGF86622.1"/>
    <property type="molecule type" value="Genomic_DNA"/>
</dbReference>
<dbReference type="GO" id="GO:0005886">
    <property type="term" value="C:plasma membrane"/>
    <property type="evidence" value="ECO:0007669"/>
    <property type="project" value="UniProtKB-SubCell"/>
</dbReference>
<dbReference type="GO" id="GO:0030288">
    <property type="term" value="C:outer membrane-bounded periplasmic space"/>
    <property type="evidence" value="ECO:0007669"/>
    <property type="project" value="TreeGrafter"/>
</dbReference>
<feature type="domain" description="Glycosyl transferase family 51" evidence="27">
    <location>
        <begin position="159"/>
        <end position="333"/>
    </location>
</feature>
<dbReference type="PIRSF" id="PIRSF002799">
    <property type="entry name" value="PBP_1b"/>
    <property type="match status" value="1"/>
</dbReference>
<feature type="domain" description="Penicillin-binding protein transpeptidase" evidence="26">
    <location>
        <begin position="427"/>
        <end position="668"/>
    </location>
</feature>
<keyword evidence="25" id="KW-0812">Transmembrane</keyword>
<dbReference type="SUPFAM" id="SSF56601">
    <property type="entry name" value="beta-lactamase/transpeptidase-like"/>
    <property type="match status" value="1"/>
</dbReference>
<evidence type="ECO:0000259" key="27">
    <source>
        <dbReference type="Pfam" id="PF00912"/>
    </source>
</evidence>
<dbReference type="InterPro" id="IPR023346">
    <property type="entry name" value="Lysozyme-like_dom_sf"/>
</dbReference>
<proteinExistence type="inferred from homology"/>
<keyword evidence="15 25" id="KW-0472">Membrane</keyword>
<evidence type="ECO:0000256" key="23">
    <source>
        <dbReference type="PIRNR" id="PIRNR002799"/>
    </source>
</evidence>
<dbReference type="Proteomes" id="UP000632858">
    <property type="component" value="Unassembled WGS sequence"/>
</dbReference>
<dbReference type="Gene3D" id="1.10.3810.10">
    <property type="entry name" value="Biosynthetic peptidoglycan transglycosylase-like"/>
    <property type="match status" value="1"/>
</dbReference>
<dbReference type="InterPro" id="IPR036950">
    <property type="entry name" value="PBP_transglycosylase"/>
</dbReference>
<evidence type="ECO:0000256" key="2">
    <source>
        <dbReference type="ARBA" id="ARBA00004236"/>
    </source>
</evidence>
<keyword evidence="16" id="KW-0046">Antibiotic resistance</keyword>
<keyword evidence="17" id="KW-0511">Multifunctional enzyme</keyword>
<feature type="active site" description="Acyl-ester intermediate; for transpeptidase activity" evidence="24">
    <location>
        <position position="464"/>
    </location>
</feature>
<evidence type="ECO:0000256" key="16">
    <source>
        <dbReference type="ARBA" id="ARBA00023251"/>
    </source>
</evidence>
<comment type="caution">
    <text evidence="29">The sequence shown here is derived from an EMBL/GenBank/DDBJ whole genome shotgun (WGS) entry which is preliminary data.</text>
</comment>
<dbReference type="GO" id="GO:0009274">
    <property type="term" value="C:peptidoglycan-based cell wall"/>
    <property type="evidence" value="ECO:0007669"/>
    <property type="project" value="UniProtKB-UniRule"/>
</dbReference>
<accession>A0A917CHE5</accession>
<evidence type="ECO:0000256" key="5">
    <source>
        <dbReference type="ARBA" id="ARBA00007739"/>
    </source>
</evidence>
<gene>
    <name evidence="29" type="primary">ponB</name>
    <name evidence="29" type="ORF">GCM10010960_05720</name>
</gene>
<evidence type="ECO:0000256" key="15">
    <source>
        <dbReference type="ARBA" id="ARBA00023136"/>
    </source>
</evidence>
<keyword evidence="30" id="KW-1185">Reference proteome</keyword>
<evidence type="ECO:0000256" key="14">
    <source>
        <dbReference type="ARBA" id="ARBA00022984"/>
    </source>
</evidence>
<evidence type="ECO:0000256" key="6">
    <source>
        <dbReference type="ARBA" id="ARBA00018637"/>
    </source>
</evidence>
<comment type="subcellular location">
    <subcellularLocation>
        <location evidence="2">Cell membrane</location>
    </subcellularLocation>
</comment>
<comment type="similarity">
    <text evidence="5 23">In the N-terminal section; belongs to the glycosyltransferase 51 family.</text>
</comment>
<dbReference type="Pfam" id="PF00912">
    <property type="entry name" value="Transgly"/>
    <property type="match status" value="1"/>
</dbReference>
<evidence type="ECO:0000256" key="20">
    <source>
        <dbReference type="ARBA" id="ARBA00034000"/>
    </source>
</evidence>
<dbReference type="InterPro" id="IPR001460">
    <property type="entry name" value="PCN-bd_Tpept"/>
</dbReference>
<dbReference type="Pfam" id="PF14814">
    <property type="entry name" value="UB2H"/>
    <property type="match status" value="1"/>
</dbReference>
<keyword evidence="8" id="KW-0121">Carboxypeptidase</keyword>
<comment type="catalytic activity">
    <reaction evidence="21">
        <text>[GlcNAc-(1-&gt;4)-Mur2Ac(oyl-L-Ala-gamma-D-Glu-L-Lys-D-Ala-D-Ala)](n)-di-trans,octa-cis-undecaprenyl diphosphate + beta-D-GlcNAc-(1-&gt;4)-Mur2Ac(oyl-L-Ala-gamma-D-Glu-L-Lys-D-Ala-D-Ala)-di-trans,octa-cis-undecaprenyl diphosphate = [GlcNAc-(1-&gt;4)-Mur2Ac(oyl-L-Ala-gamma-D-Glu-L-Lys-D-Ala-D-Ala)](n+1)-di-trans,octa-cis-undecaprenyl diphosphate + di-trans,octa-cis-undecaprenyl diphosphate + H(+)</text>
        <dbReference type="Rhea" id="RHEA:23708"/>
        <dbReference type="Rhea" id="RHEA-COMP:9602"/>
        <dbReference type="Rhea" id="RHEA-COMP:9603"/>
        <dbReference type="ChEBI" id="CHEBI:15378"/>
        <dbReference type="ChEBI" id="CHEBI:58405"/>
        <dbReference type="ChEBI" id="CHEBI:60033"/>
        <dbReference type="ChEBI" id="CHEBI:78435"/>
        <dbReference type="EC" id="2.4.99.28"/>
    </reaction>
</comment>
<evidence type="ECO:0000256" key="24">
    <source>
        <dbReference type="PIRSR" id="PIRSR002799-1"/>
    </source>
</evidence>
<keyword evidence="10 23" id="KW-0328">Glycosyltransferase</keyword>
<evidence type="ECO:0000259" key="26">
    <source>
        <dbReference type="Pfam" id="PF00905"/>
    </source>
</evidence>
<evidence type="ECO:0000256" key="21">
    <source>
        <dbReference type="ARBA" id="ARBA00049902"/>
    </source>
</evidence>
<comment type="function">
    <text evidence="1 23">Cell wall formation. Synthesis of cross-linked peptidoglycan from the lipid intermediates. The enzyme has a penicillin-insensitive transglycosylase N-terminal domain (formation of linear glycan strands) and a penicillin-sensitive transpeptidase C-terminal domain (cross-linking of the peptide subunits).</text>
</comment>
<keyword evidence="9" id="KW-0645">Protease</keyword>
<keyword evidence="18 23" id="KW-0961">Cell wall biogenesis/degradation</keyword>
<evidence type="ECO:0000256" key="9">
    <source>
        <dbReference type="ARBA" id="ARBA00022670"/>
    </source>
</evidence>
<dbReference type="GO" id="GO:0006508">
    <property type="term" value="P:proteolysis"/>
    <property type="evidence" value="ECO:0007669"/>
    <property type="project" value="UniProtKB-KW"/>
</dbReference>
<keyword evidence="12" id="KW-0378">Hydrolase</keyword>
<feature type="active site" description="Proton donor; for transglycosylase activity" evidence="24">
    <location>
        <position position="187"/>
    </location>
</feature>
<evidence type="ECO:0000256" key="3">
    <source>
        <dbReference type="ARBA" id="ARBA00004752"/>
    </source>
</evidence>
<dbReference type="GO" id="GO:0009252">
    <property type="term" value="P:peptidoglycan biosynthetic process"/>
    <property type="evidence" value="ECO:0007669"/>
    <property type="project" value="UniProtKB-UniRule"/>
</dbReference>
<dbReference type="Pfam" id="PF00905">
    <property type="entry name" value="Transpeptidase"/>
    <property type="match status" value="1"/>
</dbReference>
<evidence type="ECO:0000313" key="30">
    <source>
        <dbReference type="Proteomes" id="UP000632858"/>
    </source>
</evidence>
<comment type="pathway">
    <text evidence="3 23">Cell wall biogenesis; peptidoglycan biosynthesis.</text>
</comment>
<name>A0A917CHE5_9GAMM</name>
<dbReference type="GO" id="GO:0009002">
    <property type="term" value="F:serine-type D-Ala-D-Ala carboxypeptidase activity"/>
    <property type="evidence" value="ECO:0007669"/>
    <property type="project" value="UniProtKB-EC"/>
</dbReference>
<dbReference type="AlphaFoldDB" id="A0A917CHE5"/>
<feature type="transmembrane region" description="Helical" evidence="25">
    <location>
        <begin position="20"/>
        <end position="41"/>
    </location>
</feature>
<evidence type="ECO:0000256" key="1">
    <source>
        <dbReference type="ARBA" id="ARBA00002624"/>
    </source>
</evidence>
<evidence type="ECO:0000256" key="12">
    <source>
        <dbReference type="ARBA" id="ARBA00022801"/>
    </source>
</evidence>
<evidence type="ECO:0000256" key="22">
    <source>
        <dbReference type="NCBIfam" id="TIGR02071"/>
    </source>
</evidence>
<dbReference type="InterPro" id="IPR050396">
    <property type="entry name" value="Glycosyltr_51/Transpeptidase"/>
</dbReference>
<sequence length="792" mass="86428">MNTPDNDAAPNDSLLKRGLWRLLLLGVGLMLGVGLPYLWYLDKQVRDQFAQLNWQVPTKVYARPLLLKPNARLDGASLELELQAGGYKDDGQGRIAGTYDRDGGRFRLTTREFFDVNGRVPSRQLEVLLVSGRVASLRDGKSRRALASAKVDPVRIATLYGNNTEERRLVKIDRLPDLLVKGLQAVEDRNFQNHHGIDPLGVARAIYVNIREAGFEQGASTLTQQLVRSLFLSNTKTITRKVKEALYALIIEARFDKKTILEAYLNQVYLGQVGDQSIHGIAAGSDFWFGRDVSHLQEHEIALLIGLVQGPGYWDPRRNPERALKRRAIVINEFVEAGLLTPAQAAKANAAPLGVSAKPILARNRAPAFLDIVRRQLAKDYDNAELSGQGLSVLTTLSPSAQTYLEKAVTGTLERVQRKDGPELQAGAIVTDAETGHIVAAVGNRRIGDPGFNRAVDARRPVGSLLKPFVYMLALARPNEWSLASWLSDEPIAVNTDDGKVWEPKNSDRRSHGTVTLASALANSYNQATVRLGMQIGPERLSALVQSLSGETVKARPSLLLGSVDLPVYGMAQMYQFLASGGRVQPLQAVRAVLDPQGKALSKYETAPVKAQRGDAMAARLVTVALQQTVTSGTARALLSDGLGDLQSAGKTGTSNDSRDSWYAGYTGDHLAVIWVGNDKNESTGLYGATGAMRIWSQLFTRLPSRPLRVSGDGLEWVWLDAARYATTEDYCPGARRAAFVAGYLPTEHVSCGEPPPPEDRSLFDTWIDWFRGDKDNAPAPSQDGTAAAGRP</sequence>
<evidence type="ECO:0000256" key="10">
    <source>
        <dbReference type="ARBA" id="ARBA00022676"/>
    </source>
</evidence>
<evidence type="ECO:0000256" key="13">
    <source>
        <dbReference type="ARBA" id="ARBA00022960"/>
    </source>
</evidence>
<evidence type="ECO:0000256" key="7">
    <source>
        <dbReference type="ARBA" id="ARBA00022475"/>
    </source>
</evidence>
<dbReference type="RefSeq" id="WP_229730146.1">
    <property type="nucleotide sequence ID" value="NZ_BMFO01000001.1"/>
</dbReference>
<dbReference type="InterPro" id="IPR012338">
    <property type="entry name" value="Beta-lactam/transpept-like"/>
</dbReference>
<evidence type="ECO:0000256" key="11">
    <source>
        <dbReference type="ARBA" id="ARBA00022679"/>
    </source>
</evidence>
<keyword evidence="25" id="KW-1133">Transmembrane helix</keyword>
<keyword evidence="14 23" id="KW-0573">Peptidoglycan synthesis</keyword>
<dbReference type="InterPro" id="IPR028166">
    <property type="entry name" value="UB2H"/>
</dbReference>
<dbReference type="GO" id="GO:0008658">
    <property type="term" value="F:penicillin binding"/>
    <property type="evidence" value="ECO:0007669"/>
    <property type="project" value="UniProtKB-UniRule"/>
</dbReference>
<dbReference type="InterPro" id="IPR001264">
    <property type="entry name" value="Glyco_trans_51"/>
</dbReference>
<evidence type="ECO:0000256" key="8">
    <source>
        <dbReference type="ARBA" id="ARBA00022645"/>
    </source>
</evidence>
<keyword evidence="13 23" id="KW-0133">Cell shape</keyword>
<organism evidence="29 30">
    <name type="scientific">Arenimonas maotaiensis</name>
    <dbReference type="NCBI Taxonomy" id="1446479"/>
    <lineage>
        <taxon>Bacteria</taxon>
        <taxon>Pseudomonadati</taxon>
        <taxon>Pseudomonadota</taxon>
        <taxon>Gammaproteobacteria</taxon>
        <taxon>Lysobacterales</taxon>
        <taxon>Lysobacteraceae</taxon>
        <taxon>Arenimonas</taxon>
    </lineage>
</organism>
<evidence type="ECO:0000259" key="28">
    <source>
        <dbReference type="Pfam" id="PF14814"/>
    </source>
</evidence>
<evidence type="ECO:0000256" key="25">
    <source>
        <dbReference type="SAM" id="Phobius"/>
    </source>
</evidence>
<dbReference type="InterPro" id="IPR011813">
    <property type="entry name" value="PBP_1b"/>
</dbReference>
<evidence type="ECO:0000256" key="4">
    <source>
        <dbReference type="ARBA" id="ARBA00007090"/>
    </source>
</evidence>
<dbReference type="Gene3D" id="3.30.2060.10">
    <property type="entry name" value="Penicillin-binding protein 1b domain"/>
    <property type="match status" value="1"/>
</dbReference>
<feature type="domain" description="Bifunctional transglycosylase second" evidence="28">
    <location>
        <begin position="67"/>
        <end position="149"/>
    </location>
</feature>
<evidence type="ECO:0000256" key="19">
    <source>
        <dbReference type="ARBA" id="ARBA00032454"/>
    </source>
</evidence>
<dbReference type="PANTHER" id="PTHR32282:SF11">
    <property type="entry name" value="PENICILLIN-BINDING PROTEIN 1B"/>
    <property type="match status" value="1"/>
</dbReference>
<dbReference type="PANTHER" id="PTHR32282">
    <property type="entry name" value="BINDING PROTEIN TRANSPEPTIDASE, PUTATIVE-RELATED"/>
    <property type="match status" value="1"/>
</dbReference>
<reference evidence="29" key="1">
    <citation type="journal article" date="2014" name="Int. J. Syst. Evol. Microbiol.">
        <title>Complete genome sequence of Corynebacterium casei LMG S-19264T (=DSM 44701T), isolated from a smear-ripened cheese.</title>
        <authorList>
            <consortium name="US DOE Joint Genome Institute (JGI-PGF)"/>
            <person name="Walter F."/>
            <person name="Albersmeier A."/>
            <person name="Kalinowski J."/>
            <person name="Ruckert C."/>
        </authorList>
    </citation>
    <scope>NUCLEOTIDE SEQUENCE</scope>
    <source>
        <strain evidence="29">CGMCC 1.12726</strain>
    </source>
</reference>
<dbReference type="NCBIfam" id="TIGR02071">
    <property type="entry name" value="PBP_1b"/>
    <property type="match status" value="1"/>
</dbReference>